<comment type="caution">
    <text evidence="2">The sequence shown here is derived from an EMBL/GenBank/DDBJ whole genome shotgun (WGS) entry which is preliminary data.</text>
</comment>
<evidence type="ECO:0000313" key="3">
    <source>
        <dbReference type="EMBL" id="CAF3814279.1"/>
    </source>
</evidence>
<dbReference type="SUPFAM" id="SSF54236">
    <property type="entry name" value="Ubiquitin-like"/>
    <property type="match status" value="1"/>
</dbReference>
<dbReference type="Pfam" id="PF00240">
    <property type="entry name" value="ubiquitin"/>
    <property type="match status" value="1"/>
</dbReference>
<feature type="domain" description="Ubiquitin-like" evidence="1">
    <location>
        <begin position="71"/>
        <end position="129"/>
    </location>
</feature>
<name>A0A814JZI8_9BILA</name>
<dbReference type="Gene3D" id="3.10.20.90">
    <property type="entry name" value="Phosphatidylinositol 3-kinase Catalytic Subunit, Chain A, domain 1"/>
    <property type="match status" value="1"/>
</dbReference>
<dbReference type="PROSITE" id="PS50053">
    <property type="entry name" value="UBIQUITIN_2"/>
    <property type="match status" value="1"/>
</dbReference>
<dbReference type="Proteomes" id="UP000663829">
    <property type="component" value="Unassembled WGS sequence"/>
</dbReference>
<proteinExistence type="predicted"/>
<gene>
    <name evidence="2" type="ORF">GPM918_LOCUS15942</name>
    <name evidence="3" type="ORF">SRO942_LOCUS15942</name>
</gene>
<evidence type="ECO:0000313" key="2">
    <source>
        <dbReference type="EMBL" id="CAF1044247.1"/>
    </source>
</evidence>
<dbReference type="InterPro" id="IPR000626">
    <property type="entry name" value="Ubiquitin-like_dom"/>
</dbReference>
<reference evidence="2" key="1">
    <citation type="submission" date="2021-02" db="EMBL/GenBank/DDBJ databases">
        <authorList>
            <person name="Nowell W R."/>
        </authorList>
    </citation>
    <scope>NUCLEOTIDE SEQUENCE</scope>
</reference>
<evidence type="ECO:0000259" key="1">
    <source>
        <dbReference type="PROSITE" id="PS50053"/>
    </source>
</evidence>
<dbReference type="SUPFAM" id="SSF56399">
    <property type="entry name" value="ADP-ribosylation"/>
    <property type="match status" value="1"/>
</dbReference>
<dbReference type="PANTHER" id="PTHR36649:SF28">
    <property type="entry name" value="UBIQUITIN-LIKE DOMAIN-CONTAINING PROTEIN"/>
    <property type="match status" value="1"/>
</dbReference>
<dbReference type="Gene3D" id="3.90.175.10">
    <property type="entry name" value="Diphtheria Toxin, domain 1"/>
    <property type="match status" value="1"/>
</dbReference>
<organism evidence="2 4">
    <name type="scientific">Didymodactylos carnosus</name>
    <dbReference type="NCBI Taxonomy" id="1234261"/>
    <lineage>
        <taxon>Eukaryota</taxon>
        <taxon>Metazoa</taxon>
        <taxon>Spiralia</taxon>
        <taxon>Gnathifera</taxon>
        <taxon>Rotifera</taxon>
        <taxon>Eurotatoria</taxon>
        <taxon>Bdelloidea</taxon>
        <taxon>Philodinida</taxon>
        <taxon>Philodinidae</taxon>
        <taxon>Didymodactylos</taxon>
    </lineage>
</organism>
<dbReference type="AlphaFoldDB" id="A0A814JZI8"/>
<dbReference type="InterPro" id="IPR029071">
    <property type="entry name" value="Ubiquitin-like_domsf"/>
</dbReference>
<evidence type="ECO:0000313" key="4">
    <source>
        <dbReference type="Proteomes" id="UP000663829"/>
    </source>
</evidence>
<dbReference type="EMBL" id="CAJNOQ010004090">
    <property type="protein sequence ID" value="CAF1044247.1"/>
    <property type="molecule type" value="Genomic_DNA"/>
</dbReference>
<dbReference type="OrthoDB" id="428577at2759"/>
<dbReference type="Proteomes" id="UP000681722">
    <property type="component" value="Unassembled WGS sequence"/>
</dbReference>
<accession>A0A814JZI8</accession>
<dbReference type="PANTHER" id="PTHR36649">
    <property type="entry name" value="UBIQUITIN-LIKE DOMAIN-CONTAINING PROTEIN"/>
    <property type="match status" value="1"/>
</dbReference>
<sequence>MIVSTNNPLAAAAISAVLGLTPLKPSAAPTASLDFVKIYSSVIPSIGGPSHQLSAICGHYIQCKDGTRADRQVRIILSTGKAFELDLIFGESVPQLKNRIQNQEGIDVRCQVILKGDKVLTDDELIADCLKGWHEPLNVKIMLAGPLALDNMTLAPEFDYDFTDIVDKGTLFTRGNHPYERPCGSKRIALNVAGRYGSNDRWLGMTGTDSEEWPVSYHGTGKHNAMNIAEEGFKLSKCKRFLYGRGIYSTPELDVAKGYATEFEYEGQRYYVLLQNRVNPKYLKVISDDETGVGTYWVSSKGPDDSDNDMADLIRPYGLCIFQAFRTKPTCCLQ</sequence>
<dbReference type="EMBL" id="CAJOBC010004090">
    <property type="protein sequence ID" value="CAF3814279.1"/>
    <property type="molecule type" value="Genomic_DNA"/>
</dbReference>
<protein>
    <recommendedName>
        <fullName evidence="1">Ubiquitin-like domain-containing protein</fullName>
    </recommendedName>
</protein>
<keyword evidence="4" id="KW-1185">Reference proteome</keyword>